<dbReference type="Proteomes" id="UP000541583">
    <property type="component" value="Unassembled WGS sequence"/>
</dbReference>
<protein>
    <recommendedName>
        <fullName evidence="4">DUF5668 domain-containing protein</fullName>
    </recommendedName>
</protein>
<evidence type="ECO:0000313" key="2">
    <source>
        <dbReference type="EMBL" id="MBB6111094.1"/>
    </source>
</evidence>
<keyword evidence="1" id="KW-0812">Transmembrane</keyword>
<gene>
    <name evidence="2" type="ORF">HDF23_003861</name>
</gene>
<name>A0ABR6PMU3_9SPHI</name>
<organism evidence="2 3">
    <name type="scientific">Mucilaginibacter lappiensis</name>
    <dbReference type="NCBI Taxonomy" id="354630"/>
    <lineage>
        <taxon>Bacteria</taxon>
        <taxon>Pseudomonadati</taxon>
        <taxon>Bacteroidota</taxon>
        <taxon>Sphingobacteriia</taxon>
        <taxon>Sphingobacteriales</taxon>
        <taxon>Sphingobacteriaceae</taxon>
        <taxon>Mucilaginibacter</taxon>
    </lineage>
</organism>
<accession>A0ABR6PMU3</accession>
<feature type="transmembrane region" description="Helical" evidence="1">
    <location>
        <begin position="31"/>
        <end position="48"/>
    </location>
</feature>
<dbReference type="RefSeq" id="WP_175614135.1">
    <property type="nucleotide sequence ID" value="NZ_FTMG01000010.1"/>
</dbReference>
<reference evidence="2 3" key="1">
    <citation type="submission" date="2020-08" db="EMBL/GenBank/DDBJ databases">
        <title>Genomic Encyclopedia of Type Strains, Phase IV (KMG-V): Genome sequencing to study the core and pangenomes of soil and plant-associated prokaryotes.</title>
        <authorList>
            <person name="Whitman W."/>
        </authorList>
    </citation>
    <scope>NUCLEOTIDE SEQUENCE [LARGE SCALE GENOMIC DNA]</scope>
    <source>
        <strain evidence="2 3">ANJLi2</strain>
    </source>
</reference>
<evidence type="ECO:0000256" key="1">
    <source>
        <dbReference type="SAM" id="Phobius"/>
    </source>
</evidence>
<keyword evidence="3" id="KW-1185">Reference proteome</keyword>
<keyword evidence="1" id="KW-1133">Transmembrane helix</keyword>
<dbReference type="EMBL" id="JACHCB010000010">
    <property type="protein sequence ID" value="MBB6111094.1"/>
    <property type="molecule type" value="Genomic_DNA"/>
</dbReference>
<evidence type="ECO:0000313" key="3">
    <source>
        <dbReference type="Proteomes" id="UP000541583"/>
    </source>
</evidence>
<proteinExistence type="predicted"/>
<evidence type="ECO:0008006" key="4">
    <source>
        <dbReference type="Google" id="ProtNLM"/>
    </source>
</evidence>
<comment type="caution">
    <text evidence="2">The sequence shown here is derived from an EMBL/GenBank/DDBJ whole genome shotgun (WGS) entry which is preliminary data.</text>
</comment>
<feature type="transmembrane region" description="Helical" evidence="1">
    <location>
        <begin position="7"/>
        <end position="25"/>
    </location>
</feature>
<sequence>MKIYNITYLVFGLFLTAIGLFIDLYLQIINWIVWILIAMGGGLIGGAFHNTDKSKK</sequence>
<keyword evidence="1" id="KW-0472">Membrane</keyword>